<reference evidence="3 4" key="1">
    <citation type="submission" date="2018-08" db="EMBL/GenBank/DDBJ databases">
        <title>Actinomadura spongicola sp. nov., isolated from marine sponge Leucetta chagosensis.</title>
        <authorList>
            <person name="Li L."/>
            <person name="Lin H.W."/>
        </authorList>
    </citation>
    <scope>NUCLEOTIDE SEQUENCE [LARGE SCALE GENOMIC DNA]</scope>
    <source>
        <strain evidence="3 4">LHW52907</strain>
    </source>
</reference>
<feature type="transmembrane region" description="Helical" evidence="2">
    <location>
        <begin position="12"/>
        <end position="31"/>
    </location>
</feature>
<dbReference type="RefSeq" id="WP_117401448.1">
    <property type="nucleotide sequence ID" value="NZ_QVNQ01000006.1"/>
</dbReference>
<gene>
    <name evidence="3" type="ORF">D0T12_21595</name>
</gene>
<protein>
    <submittedName>
        <fullName evidence="3">Uncharacterized protein</fullName>
    </submittedName>
</protein>
<feature type="transmembrane region" description="Helical" evidence="2">
    <location>
        <begin position="138"/>
        <end position="158"/>
    </location>
</feature>
<proteinExistence type="predicted"/>
<keyword evidence="4" id="KW-1185">Reference proteome</keyword>
<dbReference type="EMBL" id="QVNQ01000006">
    <property type="protein sequence ID" value="RFS83616.1"/>
    <property type="molecule type" value="Genomic_DNA"/>
</dbReference>
<keyword evidence="2" id="KW-0472">Membrane</keyword>
<name>A0A372GE25_9ACTN</name>
<keyword evidence="1" id="KW-0175">Coiled coil</keyword>
<dbReference type="OrthoDB" id="3450177at2"/>
<evidence type="ECO:0000313" key="3">
    <source>
        <dbReference type="EMBL" id="RFS83616.1"/>
    </source>
</evidence>
<sequence length="215" mass="22926">MPMHLAGTAMTWGSVWLLTPLIPVATLMTIATSNPGMIHTAGEHWGQSKAKLEDYKKALEDLKKKFDSDSTNWTADDKVFFDNAVENYIRELDKLNNTVNTVEGLAKLVAKILFYLCIAVLTVGTAALALTLATIPQLAIPVIGEAAYVAAMSIACTIMEVSMPVFANVQAMLVAFGGLALGVAGGAWGSNLITLGAQDPNFKEVKIEMPSGPLK</sequence>
<keyword evidence="2" id="KW-0812">Transmembrane</keyword>
<evidence type="ECO:0000256" key="1">
    <source>
        <dbReference type="SAM" id="Coils"/>
    </source>
</evidence>
<keyword evidence="2" id="KW-1133">Transmembrane helix</keyword>
<feature type="transmembrane region" description="Helical" evidence="2">
    <location>
        <begin position="165"/>
        <end position="188"/>
    </location>
</feature>
<evidence type="ECO:0000256" key="2">
    <source>
        <dbReference type="SAM" id="Phobius"/>
    </source>
</evidence>
<evidence type="ECO:0000313" key="4">
    <source>
        <dbReference type="Proteomes" id="UP000262882"/>
    </source>
</evidence>
<comment type="caution">
    <text evidence="3">The sequence shown here is derived from an EMBL/GenBank/DDBJ whole genome shotgun (WGS) entry which is preliminary data.</text>
</comment>
<organism evidence="3 4">
    <name type="scientific">Actinomadura spongiicola</name>
    <dbReference type="NCBI Taxonomy" id="2303421"/>
    <lineage>
        <taxon>Bacteria</taxon>
        <taxon>Bacillati</taxon>
        <taxon>Actinomycetota</taxon>
        <taxon>Actinomycetes</taxon>
        <taxon>Streptosporangiales</taxon>
        <taxon>Thermomonosporaceae</taxon>
        <taxon>Actinomadura</taxon>
    </lineage>
</organism>
<accession>A0A372GE25</accession>
<feature type="transmembrane region" description="Helical" evidence="2">
    <location>
        <begin position="112"/>
        <end position="132"/>
    </location>
</feature>
<feature type="coiled-coil region" evidence="1">
    <location>
        <begin position="45"/>
        <end position="105"/>
    </location>
</feature>
<dbReference type="Proteomes" id="UP000262882">
    <property type="component" value="Unassembled WGS sequence"/>
</dbReference>
<dbReference type="AlphaFoldDB" id="A0A372GE25"/>